<evidence type="ECO:0000256" key="2">
    <source>
        <dbReference type="SAM" id="Phobius"/>
    </source>
</evidence>
<feature type="region of interest" description="Disordered" evidence="1">
    <location>
        <begin position="524"/>
        <end position="563"/>
    </location>
</feature>
<organism evidence="3 4">
    <name type="scientific">Eiseniibacteriota bacterium</name>
    <dbReference type="NCBI Taxonomy" id="2212470"/>
    <lineage>
        <taxon>Bacteria</taxon>
        <taxon>Candidatus Eiseniibacteriota</taxon>
    </lineage>
</organism>
<reference evidence="3" key="1">
    <citation type="submission" date="2020-04" db="EMBL/GenBank/DDBJ databases">
        <authorList>
            <person name="Zhang T."/>
        </authorList>
    </citation>
    <scope>NUCLEOTIDE SEQUENCE</scope>
    <source>
        <strain evidence="3">HKST-UBA02</strain>
    </source>
</reference>
<reference evidence="3" key="2">
    <citation type="journal article" date="2021" name="Microbiome">
        <title>Successional dynamics and alternative stable states in a saline activated sludge microbial community over 9 years.</title>
        <authorList>
            <person name="Wang Y."/>
            <person name="Ye J."/>
            <person name="Ju F."/>
            <person name="Liu L."/>
            <person name="Boyd J.A."/>
            <person name="Deng Y."/>
            <person name="Parks D.H."/>
            <person name="Jiang X."/>
            <person name="Yin X."/>
            <person name="Woodcroft B.J."/>
            <person name="Tyson G.W."/>
            <person name="Hugenholtz P."/>
            <person name="Polz M.F."/>
            <person name="Zhang T."/>
        </authorList>
    </citation>
    <scope>NUCLEOTIDE SEQUENCE</scope>
    <source>
        <strain evidence="3">HKST-UBA02</strain>
    </source>
</reference>
<feature type="compositionally biased region" description="Low complexity" evidence="1">
    <location>
        <begin position="524"/>
        <end position="543"/>
    </location>
</feature>
<protein>
    <submittedName>
        <fullName evidence="3">Uncharacterized protein</fullName>
    </submittedName>
</protein>
<evidence type="ECO:0000256" key="1">
    <source>
        <dbReference type="SAM" id="MobiDB-lite"/>
    </source>
</evidence>
<accession>A0A956SCK3</accession>
<evidence type="ECO:0000313" key="4">
    <source>
        <dbReference type="Proteomes" id="UP000739538"/>
    </source>
</evidence>
<name>A0A956SCK3_UNCEI</name>
<comment type="caution">
    <text evidence="3">The sequence shown here is derived from an EMBL/GenBank/DDBJ whole genome shotgun (WGS) entry which is preliminary data.</text>
</comment>
<dbReference type="EMBL" id="JAGQHS010000004">
    <property type="protein sequence ID" value="MCA9754504.1"/>
    <property type="molecule type" value="Genomic_DNA"/>
</dbReference>
<keyword evidence="2" id="KW-1133">Transmembrane helix</keyword>
<dbReference type="Proteomes" id="UP000739538">
    <property type="component" value="Unassembled WGS sequence"/>
</dbReference>
<proteinExistence type="predicted"/>
<sequence>MAKSRAVVKKGGKSRHTARVWIVSGAVLAATLGLVAFVAWSGEASAVRIPADGHAPQLADAAESRLAVPDDHDLLVPGGRERLAEQIRTVERGPEVLGSAQLPDASLSSPPVPSRGPVESSSSGDEGPGEEIGRPADGGRESLTRPEADPAPGASPNPDPVVASQEARDFAGWTPWVIAIGVLGCVGVGTAFVTRRRKPPVSLSAHRLPETMIARLATDELVRTRHQAARKWEHAEAILPETTPQPAGPSAMRTRNDEPFVAPAMADPSAGTFSKVIQIPRPKSAFSEAAKAKRSEASKPRVSAPIEPSPVSFESSPATLRKAIADVRAAEARAHGIELPSRSKRVPGRFEEDLAVDRVGDVSVPATNESNGDGPAPHPIEVERMTRIERSVLTLAESVRELTERIPSGIVQEPISQHEADYVAALSDEMSAEDAEHDWENHIIELLDLGLEPQPPLELPIQAEAPGISPWEHFLQEHGELSDVAATAEGDIEAADTAVVAEVVAAAVDTVVVAEVEAASPDATVAAEGEATPAEAETTGTGAVRSWVRSRPERREGNAPIRDGELEEMRDAVLDLAGRGVPVLEICEQVGLGRHEVQLILRTLFEERKPSIPTAESGTDGR</sequence>
<gene>
    <name evidence="3" type="ORF">KDA27_01785</name>
</gene>
<feature type="region of interest" description="Disordered" evidence="1">
    <location>
        <begin position="90"/>
        <end position="163"/>
    </location>
</feature>
<evidence type="ECO:0000313" key="3">
    <source>
        <dbReference type="EMBL" id="MCA9754504.1"/>
    </source>
</evidence>
<feature type="compositionally biased region" description="Basic and acidic residues" evidence="1">
    <location>
        <begin position="290"/>
        <end position="299"/>
    </location>
</feature>
<feature type="compositionally biased region" description="Basic and acidic residues" evidence="1">
    <location>
        <begin position="550"/>
        <end position="563"/>
    </location>
</feature>
<keyword evidence="2" id="KW-0472">Membrane</keyword>
<feature type="transmembrane region" description="Helical" evidence="2">
    <location>
        <begin position="20"/>
        <end position="40"/>
    </location>
</feature>
<keyword evidence="2" id="KW-0812">Transmembrane</keyword>
<dbReference type="AlphaFoldDB" id="A0A956SCK3"/>
<feature type="region of interest" description="Disordered" evidence="1">
    <location>
        <begin position="285"/>
        <end position="315"/>
    </location>
</feature>
<feature type="compositionally biased region" description="Basic and acidic residues" evidence="1">
    <location>
        <begin position="131"/>
        <end position="148"/>
    </location>
</feature>